<evidence type="ECO:0000259" key="2">
    <source>
        <dbReference type="PROSITE" id="PS50966"/>
    </source>
</evidence>
<keyword evidence="1" id="KW-0863">Zinc-finger</keyword>
<dbReference type="CDD" id="cd22343">
    <property type="entry name" value="PDDEXK_lambda_exonuclease-like"/>
    <property type="match status" value="1"/>
</dbReference>
<dbReference type="GO" id="GO:0006281">
    <property type="term" value="P:DNA repair"/>
    <property type="evidence" value="ECO:0007669"/>
    <property type="project" value="UniProtKB-ARBA"/>
</dbReference>
<keyword evidence="1" id="KW-0862">Zinc</keyword>
<dbReference type="InterPro" id="IPR007527">
    <property type="entry name" value="Znf_SWIM"/>
</dbReference>
<gene>
    <name evidence="3" type="ORF">FSP39_002366</name>
</gene>
<dbReference type="Pfam" id="PF09588">
    <property type="entry name" value="YqaJ"/>
    <property type="match status" value="1"/>
</dbReference>
<name>A0AA88Y315_PINIB</name>
<keyword evidence="1" id="KW-0479">Metal-binding</keyword>
<evidence type="ECO:0000313" key="3">
    <source>
        <dbReference type="EMBL" id="KAK3096686.1"/>
    </source>
</evidence>
<dbReference type="PROSITE" id="PS50966">
    <property type="entry name" value="ZF_SWIM"/>
    <property type="match status" value="1"/>
</dbReference>
<dbReference type="Proteomes" id="UP001186944">
    <property type="component" value="Unassembled WGS sequence"/>
</dbReference>
<dbReference type="PANTHER" id="PTHR47526">
    <property type="entry name" value="ATP-DEPENDENT DNA HELICASE"/>
    <property type="match status" value="1"/>
</dbReference>
<reference evidence="3" key="1">
    <citation type="submission" date="2019-08" db="EMBL/GenBank/DDBJ databases">
        <title>The improved chromosome-level genome for the pearl oyster Pinctada fucata martensii using PacBio sequencing and Hi-C.</title>
        <authorList>
            <person name="Zheng Z."/>
        </authorList>
    </citation>
    <scope>NUCLEOTIDE SEQUENCE</scope>
    <source>
        <strain evidence="3">ZZ-2019</strain>
        <tissue evidence="3">Adductor muscle</tissue>
    </source>
</reference>
<dbReference type="InterPro" id="IPR011604">
    <property type="entry name" value="PDDEXK-like_dom_sf"/>
</dbReference>
<dbReference type="PANTHER" id="PTHR47526:SF4">
    <property type="entry name" value="SWIM-TYPE DOMAIN-CONTAINING PROTEIN"/>
    <property type="match status" value="1"/>
</dbReference>
<proteinExistence type="predicted"/>
<evidence type="ECO:0000256" key="1">
    <source>
        <dbReference type="PROSITE-ProRule" id="PRU00325"/>
    </source>
</evidence>
<sequence>MNSSYDFRSWKIPDLSNYLKERGISVSLRRKNEIVRLCELANELQLEVISSNNDFQDMDINRRTVLNGEEKVVVDDISTIIDWATSLSNLPDIDFCDIFLYLMNSCKWDDERLKNYKNDNGHRLFLGRHIDNVQLSGIQQDHYIYVRATCVPETRQSAAPYNVWLLLKDSGEISSGGCSCVVDNGTCKHCVALLFGLQSFCVRHKDRSTEVGTDVQCTWDKPRRESQPMEIDSIDTRKDPTLALAITPSSNHCKPCVTGINEEETAKKLKDLCNLGTNALLLQTLRTESDESDGDSGLPTLADAVKDSDRPPIEAIKTIFDHHTIRQIEEETRGTSARISSAALQFGKTHEPIARQLYVNEYVRSHKGVNITQGGLFIDHENPFLGASPDGLVSCKCCGKGLLEIKCSFSHQNKTPIQICEDSHYHVYADENNEMRLKTSSSWYIQIQAQLGVCKRNWCDFVLFTKRGHAVDRILYDDELFLEITQKSRKFFERYIMNSL</sequence>
<dbReference type="Gene3D" id="3.90.320.10">
    <property type="match status" value="1"/>
</dbReference>
<dbReference type="AlphaFoldDB" id="A0AA88Y315"/>
<protein>
    <recommendedName>
        <fullName evidence="2">SWIM-type domain-containing protein</fullName>
    </recommendedName>
</protein>
<organism evidence="3 4">
    <name type="scientific">Pinctada imbricata</name>
    <name type="common">Atlantic pearl-oyster</name>
    <name type="synonym">Pinctada martensii</name>
    <dbReference type="NCBI Taxonomy" id="66713"/>
    <lineage>
        <taxon>Eukaryota</taxon>
        <taxon>Metazoa</taxon>
        <taxon>Spiralia</taxon>
        <taxon>Lophotrochozoa</taxon>
        <taxon>Mollusca</taxon>
        <taxon>Bivalvia</taxon>
        <taxon>Autobranchia</taxon>
        <taxon>Pteriomorphia</taxon>
        <taxon>Pterioida</taxon>
        <taxon>Pterioidea</taxon>
        <taxon>Pteriidae</taxon>
        <taxon>Pinctada</taxon>
    </lineage>
</organism>
<comment type="caution">
    <text evidence="3">The sequence shown here is derived from an EMBL/GenBank/DDBJ whole genome shotgun (WGS) entry which is preliminary data.</text>
</comment>
<keyword evidence="4" id="KW-1185">Reference proteome</keyword>
<dbReference type="EMBL" id="VSWD01000007">
    <property type="protein sequence ID" value="KAK3096686.1"/>
    <property type="molecule type" value="Genomic_DNA"/>
</dbReference>
<dbReference type="InterPro" id="IPR019080">
    <property type="entry name" value="YqaJ_viral_recombinase"/>
</dbReference>
<evidence type="ECO:0000313" key="4">
    <source>
        <dbReference type="Proteomes" id="UP001186944"/>
    </source>
</evidence>
<dbReference type="GO" id="GO:0008270">
    <property type="term" value="F:zinc ion binding"/>
    <property type="evidence" value="ECO:0007669"/>
    <property type="project" value="UniProtKB-KW"/>
</dbReference>
<dbReference type="InterPro" id="IPR011335">
    <property type="entry name" value="Restrct_endonuc-II-like"/>
</dbReference>
<dbReference type="SUPFAM" id="SSF52980">
    <property type="entry name" value="Restriction endonuclease-like"/>
    <property type="match status" value="1"/>
</dbReference>
<feature type="domain" description="SWIM-type" evidence="2">
    <location>
        <begin position="161"/>
        <end position="198"/>
    </location>
</feature>
<accession>A0AA88Y315</accession>